<proteinExistence type="predicted"/>
<organism evidence="1 2">
    <name type="scientific">Gordonia asplenii</name>
    <dbReference type="NCBI Taxonomy" id="2725283"/>
    <lineage>
        <taxon>Bacteria</taxon>
        <taxon>Bacillati</taxon>
        <taxon>Actinomycetota</taxon>
        <taxon>Actinomycetes</taxon>
        <taxon>Mycobacteriales</taxon>
        <taxon>Gordoniaceae</taxon>
        <taxon>Gordonia</taxon>
    </lineage>
</organism>
<reference evidence="1 2" key="1">
    <citation type="submission" date="2020-04" db="EMBL/GenBank/DDBJ databases">
        <title>Gordonia sp. nov. TBRC 11910.</title>
        <authorList>
            <person name="Suriyachadkun C."/>
        </authorList>
    </citation>
    <scope>NUCLEOTIDE SEQUENCE [LARGE SCALE GENOMIC DNA]</scope>
    <source>
        <strain evidence="1 2">TBRC 11910</strain>
    </source>
</reference>
<dbReference type="EMBL" id="JABBNB010000025">
    <property type="protein sequence ID" value="NMO03590.1"/>
    <property type="molecule type" value="Genomic_DNA"/>
</dbReference>
<sequence length="171" mass="17807">MSDTAVLAGPQVRAPEVTTLHGVERDRIRAAVRGRIDDVVLTAGSRDDAHAAIALVGSEFGRIAHCAVNNLGSVDDLTSDLRAGGVSTVLITGATDVPSIVALTNHVHRYGARVAVDATEIIARQPFSIVSHGIDYVICDAGPLPDTRGGAILIGRADWLTGLDDVKGPRS</sequence>
<dbReference type="Proteomes" id="UP000550729">
    <property type="component" value="Unassembled WGS sequence"/>
</dbReference>
<gene>
    <name evidence="1" type="ORF">HH308_20450</name>
</gene>
<comment type="caution">
    <text evidence="1">The sequence shown here is derived from an EMBL/GenBank/DDBJ whole genome shotgun (WGS) entry which is preliminary data.</text>
</comment>
<protein>
    <submittedName>
        <fullName evidence="1">Uncharacterized protein</fullName>
    </submittedName>
</protein>
<dbReference type="AlphaFoldDB" id="A0A848KY50"/>
<dbReference type="SUPFAM" id="SSF53383">
    <property type="entry name" value="PLP-dependent transferases"/>
    <property type="match status" value="1"/>
</dbReference>
<name>A0A848KY50_9ACTN</name>
<dbReference type="RefSeq" id="WP_170196099.1">
    <property type="nucleotide sequence ID" value="NZ_JABBNB010000025.1"/>
</dbReference>
<dbReference type="InterPro" id="IPR015424">
    <property type="entry name" value="PyrdxlP-dep_Trfase"/>
</dbReference>
<dbReference type="Gene3D" id="3.40.640.10">
    <property type="entry name" value="Type I PLP-dependent aspartate aminotransferase-like (Major domain)"/>
    <property type="match status" value="1"/>
</dbReference>
<accession>A0A848KY50</accession>
<evidence type="ECO:0000313" key="2">
    <source>
        <dbReference type="Proteomes" id="UP000550729"/>
    </source>
</evidence>
<evidence type="ECO:0000313" key="1">
    <source>
        <dbReference type="EMBL" id="NMO03590.1"/>
    </source>
</evidence>
<keyword evidence="2" id="KW-1185">Reference proteome</keyword>
<dbReference type="InterPro" id="IPR015421">
    <property type="entry name" value="PyrdxlP-dep_Trfase_major"/>
</dbReference>